<evidence type="ECO:0000313" key="5">
    <source>
        <dbReference type="EMBL" id="GAQ10216.1"/>
    </source>
</evidence>
<dbReference type="InterPro" id="IPR002110">
    <property type="entry name" value="Ankyrin_rpt"/>
</dbReference>
<proteinExistence type="predicted"/>
<feature type="repeat" description="ANK" evidence="2">
    <location>
        <begin position="529"/>
        <end position="561"/>
    </location>
</feature>
<dbReference type="Pfam" id="PF12796">
    <property type="entry name" value="Ank_2"/>
    <property type="match status" value="1"/>
</dbReference>
<feature type="domain" description="GPI inositol-deacylase winged helix" evidence="3">
    <location>
        <begin position="394"/>
        <end position="476"/>
    </location>
</feature>
<dbReference type="Gene3D" id="1.25.40.20">
    <property type="entry name" value="Ankyrin repeat-containing domain"/>
    <property type="match status" value="1"/>
</dbReference>
<evidence type="ECO:0000259" key="4">
    <source>
        <dbReference type="Pfam" id="PF24883"/>
    </source>
</evidence>
<sequence>MADPVSITGLIIQTIEVVGKVCKYGNQVKYAHHDIGELLGELFALKAIFEQIAKDPNLTKMLSSKSFQDTVPAATGWPERKAKLQGNIQQLERLKTSLIMALLRDNRAVEEEMSHSINLLTDLGKEMKEHHQSKLKQKIKNWLCPVDVESMHCRARSLHQAGTGRWFIDGPYQEWFSGVRRERLLYLEGKSGSGKTVLCSTAIEEAKNSAEKTDKMAVLYFYCSFHLDAAQKLNRLLGALLAQALDVDTRIPEVLETEFAKGTPLTTDYLLKYLSLFSGSQRKVFISLDAINESDEADQILSVMLRLIDALPHSYIMVTSTAPLTLRCLPPDLQRNISETLMKKANGMFRYVRCQIDLLAGQKTGRNVRRALERIPGDLNGTYEIILCQIPPHCRELAKEAFLWLAYSREALALPALNEALVVEKGDRFLDDESRLFDQNLILHACQGLIVYDEVTGVVTLAHSSVKTYLTSDEIQRGSASFFSLNERSAARNIYQKCLTYLKFDAFCTPNVASWVQVIQGGVSSEDAQETEPLYFASLFGILPVVDRLIANGAPVNIPNKCTGATAIIAATFNGQLAVVKKLLEAGADPNVEDHSKMTSLAWARQHSYDRIEEIFVIDGVAILERDEYEDESLPVLAKLVQLVNDPGAAAPIKLLLMSTPSTRVVRSVFENEGLILNVNALARQSLPSSDERVARVLGICLGVGGRGRGWGGGGVGGGVGILQGSLGPTLLVLGPAGYSGSMSGWAKELEADRDYQFVSTALRESSTDPEDPPFLYYLVESKDCPSTGEGFKMRLQDGESFESDFINASKEECQNWALDKWLQPVKFNFIEPSIIAIADERSARDGTLLMSFYFGEDVPDEPPMEFNGYGRLPPKGNTWYDFRIHHKAAQLFHASLLFTEPDIFFPNYFGRPEKFTDETGVFDVMKAWEHTEEESSDKDE</sequence>
<accession>A0AAN4PPJ0</accession>
<dbReference type="SMART" id="SM00248">
    <property type="entry name" value="ANK"/>
    <property type="match status" value="2"/>
</dbReference>
<evidence type="ECO:0008006" key="7">
    <source>
        <dbReference type="Google" id="ProtNLM"/>
    </source>
</evidence>
<dbReference type="InterPro" id="IPR054471">
    <property type="entry name" value="GPIID_WHD"/>
</dbReference>
<dbReference type="InterPro" id="IPR027417">
    <property type="entry name" value="P-loop_NTPase"/>
</dbReference>
<reference evidence="5 6" key="1">
    <citation type="submission" date="2015-11" db="EMBL/GenBank/DDBJ databases">
        <title>Aspergillus lentulus strain IFM 54703T.</title>
        <authorList>
            <person name="Kusuya Y."/>
            <person name="Sakai K."/>
            <person name="Kamei K."/>
            <person name="Takahashi H."/>
            <person name="Yaguchi T."/>
        </authorList>
    </citation>
    <scope>NUCLEOTIDE SEQUENCE [LARGE SCALE GENOMIC DNA]</scope>
    <source>
        <strain evidence="5 6">IFM 54703</strain>
    </source>
</reference>
<evidence type="ECO:0000259" key="3">
    <source>
        <dbReference type="Pfam" id="PF22939"/>
    </source>
</evidence>
<dbReference type="SUPFAM" id="SSF52540">
    <property type="entry name" value="P-loop containing nucleoside triphosphate hydrolases"/>
    <property type="match status" value="1"/>
</dbReference>
<gene>
    <name evidence="5" type="ORF">ALT_7537</name>
</gene>
<evidence type="ECO:0000256" key="1">
    <source>
        <dbReference type="ARBA" id="ARBA00022737"/>
    </source>
</evidence>
<evidence type="ECO:0000313" key="6">
    <source>
        <dbReference type="Proteomes" id="UP000051487"/>
    </source>
</evidence>
<feature type="repeat" description="ANK" evidence="2">
    <location>
        <begin position="563"/>
        <end position="595"/>
    </location>
</feature>
<dbReference type="InterPro" id="IPR036770">
    <property type="entry name" value="Ankyrin_rpt-contain_sf"/>
</dbReference>
<protein>
    <recommendedName>
        <fullName evidence="7">NACHT domain-containing protein</fullName>
    </recommendedName>
</protein>
<organism evidence="5 6">
    <name type="scientific">Aspergillus lentulus</name>
    <dbReference type="NCBI Taxonomy" id="293939"/>
    <lineage>
        <taxon>Eukaryota</taxon>
        <taxon>Fungi</taxon>
        <taxon>Dikarya</taxon>
        <taxon>Ascomycota</taxon>
        <taxon>Pezizomycotina</taxon>
        <taxon>Eurotiomycetes</taxon>
        <taxon>Eurotiomycetidae</taxon>
        <taxon>Eurotiales</taxon>
        <taxon>Aspergillaceae</taxon>
        <taxon>Aspergillus</taxon>
        <taxon>Aspergillus subgen. Fumigati</taxon>
    </lineage>
</organism>
<dbReference type="PANTHER" id="PTHR10039:SF16">
    <property type="entry name" value="GPI INOSITOL-DEACYLASE"/>
    <property type="match status" value="1"/>
</dbReference>
<dbReference type="AlphaFoldDB" id="A0AAN4PPJ0"/>
<evidence type="ECO:0000256" key="2">
    <source>
        <dbReference type="PROSITE-ProRule" id="PRU00023"/>
    </source>
</evidence>
<comment type="caution">
    <text evidence="5">The sequence shown here is derived from an EMBL/GenBank/DDBJ whole genome shotgun (WGS) entry which is preliminary data.</text>
</comment>
<name>A0AAN4PPJ0_ASPLE</name>
<feature type="domain" description="Nephrocystin 3-like N-terminal" evidence="4">
    <location>
        <begin position="162"/>
        <end position="320"/>
    </location>
</feature>
<dbReference type="Proteomes" id="UP000051487">
    <property type="component" value="Unassembled WGS sequence"/>
</dbReference>
<dbReference type="Pfam" id="PF22939">
    <property type="entry name" value="WHD_GPIID"/>
    <property type="match status" value="1"/>
</dbReference>
<dbReference type="EMBL" id="BCLY01000016">
    <property type="protein sequence ID" value="GAQ10216.1"/>
    <property type="molecule type" value="Genomic_DNA"/>
</dbReference>
<keyword evidence="2" id="KW-0040">ANK repeat</keyword>
<dbReference type="SUPFAM" id="SSF48403">
    <property type="entry name" value="Ankyrin repeat"/>
    <property type="match status" value="1"/>
</dbReference>
<dbReference type="PROSITE" id="PS50297">
    <property type="entry name" value="ANK_REP_REGION"/>
    <property type="match status" value="1"/>
</dbReference>
<dbReference type="InterPro" id="IPR056884">
    <property type="entry name" value="NPHP3-like_N"/>
</dbReference>
<dbReference type="PROSITE" id="PS50088">
    <property type="entry name" value="ANK_REPEAT"/>
    <property type="match status" value="2"/>
</dbReference>
<dbReference type="Gene3D" id="3.40.50.300">
    <property type="entry name" value="P-loop containing nucleotide triphosphate hydrolases"/>
    <property type="match status" value="1"/>
</dbReference>
<dbReference type="PANTHER" id="PTHR10039">
    <property type="entry name" value="AMELOGENIN"/>
    <property type="match status" value="1"/>
</dbReference>
<keyword evidence="1" id="KW-0677">Repeat</keyword>
<dbReference type="Pfam" id="PF24883">
    <property type="entry name" value="NPHP3_N"/>
    <property type="match status" value="1"/>
</dbReference>